<sequence>MLSPVDRVVRRAVMVPPRPTPVLVGIDGRAGAGKTTLAGLVAKRLHAQVVHLDELYDGWSGGAAGNRLLVKRVLRPLARGEHAAYPVFDWETGEYASRRRVEPAVYVVVEGVFSTIRAARDLLDVRVWLEVPAPLRRERALARDGDGFAPHWDAWARQEDELFGPDRPWEHAHEVIEG</sequence>
<dbReference type="RefSeq" id="WP_166193637.1">
    <property type="nucleotide sequence ID" value="NZ_JAAOIV010000002.1"/>
</dbReference>
<name>A0A967B059_9MICO</name>
<dbReference type="InterPro" id="IPR027417">
    <property type="entry name" value="P-loop_NTPase"/>
</dbReference>
<evidence type="ECO:0000313" key="1">
    <source>
        <dbReference type="EMBL" id="NHN54988.1"/>
    </source>
</evidence>
<reference evidence="1" key="1">
    <citation type="submission" date="2020-03" db="EMBL/GenBank/DDBJ databases">
        <title>Draft sequencing of Calidifontibacter sp. DB0510.</title>
        <authorList>
            <person name="Kim D.-U."/>
        </authorList>
    </citation>
    <scope>NUCLEOTIDE SEQUENCE</scope>
    <source>
        <strain evidence="1">DB0510</strain>
    </source>
</reference>
<evidence type="ECO:0000313" key="2">
    <source>
        <dbReference type="Proteomes" id="UP000744769"/>
    </source>
</evidence>
<dbReference type="Gene3D" id="3.40.50.300">
    <property type="entry name" value="P-loop containing nucleotide triphosphate hydrolases"/>
    <property type="match status" value="1"/>
</dbReference>
<dbReference type="AlphaFoldDB" id="A0A967B059"/>
<proteinExistence type="predicted"/>
<organism evidence="1 2">
    <name type="scientific">Metallococcus carri</name>
    <dbReference type="NCBI Taxonomy" id="1656884"/>
    <lineage>
        <taxon>Bacteria</taxon>
        <taxon>Bacillati</taxon>
        <taxon>Actinomycetota</taxon>
        <taxon>Actinomycetes</taxon>
        <taxon>Micrococcales</taxon>
        <taxon>Dermacoccaceae</taxon>
        <taxon>Metallococcus</taxon>
    </lineage>
</organism>
<keyword evidence="1" id="KW-0418">Kinase</keyword>
<keyword evidence="1" id="KW-0808">Transferase</keyword>
<dbReference type="GO" id="GO:0016301">
    <property type="term" value="F:kinase activity"/>
    <property type="evidence" value="ECO:0007669"/>
    <property type="project" value="UniProtKB-KW"/>
</dbReference>
<gene>
    <name evidence="1" type="ORF">G9U51_04205</name>
</gene>
<dbReference type="SUPFAM" id="SSF52540">
    <property type="entry name" value="P-loop containing nucleoside triphosphate hydrolases"/>
    <property type="match status" value="1"/>
</dbReference>
<dbReference type="Proteomes" id="UP000744769">
    <property type="component" value="Unassembled WGS sequence"/>
</dbReference>
<keyword evidence="2" id="KW-1185">Reference proteome</keyword>
<dbReference type="EMBL" id="JAAOIV010000002">
    <property type="protein sequence ID" value="NHN54988.1"/>
    <property type="molecule type" value="Genomic_DNA"/>
</dbReference>
<protein>
    <submittedName>
        <fullName evidence="1">Dephospho-CoA kinase</fullName>
    </submittedName>
</protein>
<comment type="caution">
    <text evidence="1">The sequence shown here is derived from an EMBL/GenBank/DDBJ whole genome shotgun (WGS) entry which is preliminary data.</text>
</comment>
<accession>A0A967B059</accession>